<dbReference type="InterPro" id="IPR015943">
    <property type="entry name" value="WD40/YVTN_repeat-like_dom_sf"/>
</dbReference>
<dbReference type="Proteomes" id="UP000683507">
    <property type="component" value="Chromosome"/>
</dbReference>
<evidence type="ECO:0000259" key="3">
    <source>
        <dbReference type="Pfam" id="PF15902"/>
    </source>
</evidence>
<dbReference type="CDD" id="cd15482">
    <property type="entry name" value="Sialidase_non-viral"/>
    <property type="match status" value="1"/>
</dbReference>
<dbReference type="EMBL" id="OU015584">
    <property type="protein sequence ID" value="CAG5084510.1"/>
    <property type="molecule type" value="Genomic_DNA"/>
</dbReference>
<keyword evidence="1" id="KW-0732">Signal</keyword>
<dbReference type="RefSeq" id="WP_258542712.1">
    <property type="nucleotide sequence ID" value="NZ_OU015584.1"/>
</dbReference>
<evidence type="ECO:0000259" key="4">
    <source>
        <dbReference type="Pfam" id="PF18962"/>
    </source>
</evidence>
<feature type="domain" description="Sortilin N-terminal" evidence="3">
    <location>
        <begin position="84"/>
        <end position="221"/>
    </location>
</feature>
<dbReference type="Gene3D" id="2.130.10.10">
    <property type="entry name" value="YVTN repeat-like/Quinoprotein amine dehydrogenase"/>
    <property type="match status" value="2"/>
</dbReference>
<sequence>MNKSRLILGTTVLAAIAGGVFLSKAKSVGEVANYEMAKFEKPVKPNSWNEARAEWEMLHANIHTGKVEQSDYINAKKQALAIAQAKDNGLVFNEVGPDNIGGRTRAIEIDPNDDNLVFAGSVSGGLFVSTDQGNNWERVQSFDDQVPVTVVSSIAISNNSTIYVGCGFNDFSDGGFQTCEGIYYSTDGGTNWTQLSTSSNDCVNKIVADRSQNDVIYYTAGSGKYLTKIENASTGSPVETTFGSSNGIGSPGSAGRDIKVSPDGQHILYLSSNRVYVSNDFGANFTENTSIGSGMNRLEGAISFDKNSNGKYNMAIVMSRSGNWGGAYFSDDNGVTWSEIAPYWQDNTSIPDDQEFNPLNSGGISPQGNYNLVCSFVPGDPNTMIFGGIDLYRWRRTPNSNPVAGQFEQISFWYYSPFLPKYVHADNHRLTWSADGKLFVGNDGGIQKSLDTSLSIFSVANKGYNVTQFYGIDYGPDGEAMGGSQDNGTLYNDNPDWNLNFLEVSGGDGFECELSQLLNGAFVSTIYSSQVYRARSYTSGIAAAYAPCGTGVHGQTCGSFHTYVRLFEDENDTDTKDSIEYYTDTLIPAGTVINYQSSNFDLPLEYTLTSNLGAGQTINLPDPIQSLFVTSTGTGTYITRDIWRFGSSLNYNKISSSAANAFEFSKDGNTLWMATGSSLYRITNLDSAYTPGELDMDSANFKLDIQLADNASWSITDISVDANDPNKVAYTVGGAGGSANIFYSDDAMSASPTFTAIDGNLPTYVAYGIELVSDPSNNITAVVGTAFGPYLTTSNLSGSVSWSACNLETGVVPTYDVKQQWRGWGEALGNVKNPGRVYVGTFGRGIWASDDIAGTHGDLPEEDVADVTPLSNVSVYPNPLSNDGNLKFVLANQSDVEITFYNLQGQSIKRVNLKNIAPGSHSIAFSAQDFAAGTYLVAFSTENHREVKKFIKK</sequence>
<reference evidence="5" key="1">
    <citation type="submission" date="2021-04" db="EMBL/GenBank/DDBJ databases">
        <authorList>
            <person name="Rodrigo-Torres L."/>
            <person name="Arahal R. D."/>
            <person name="Lucena T."/>
        </authorList>
    </citation>
    <scope>NUCLEOTIDE SEQUENCE</scope>
    <source>
        <strain evidence="5">AS29M-1</strain>
    </source>
</reference>
<dbReference type="NCBIfam" id="TIGR04183">
    <property type="entry name" value="Por_Secre_tail"/>
    <property type="match status" value="1"/>
</dbReference>
<evidence type="ECO:0000256" key="1">
    <source>
        <dbReference type="ARBA" id="ARBA00022729"/>
    </source>
</evidence>
<protein>
    <recommendedName>
        <fullName evidence="7">T9SS C-terminal target domain-containing protein</fullName>
    </recommendedName>
</protein>
<feature type="domain" description="Secretion system C-terminal sorting" evidence="4">
    <location>
        <begin position="875"/>
        <end position="951"/>
    </location>
</feature>
<evidence type="ECO:0000256" key="2">
    <source>
        <dbReference type="ARBA" id="ARBA00022737"/>
    </source>
</evidence>
<accession>A0A916JP99</accession>
<keyword evidence="2" id="KW-0677">Repeat</keyword>
<dbReference type="InterPro" id="IPR052025">
    <property type="entry name" value="Xyloglucanase_GH74"/>
</dbReference>
<evidence type="ECO:0000313" key="6">
    <source>
        <dbReference type="Proteomes" id="UP000683507"/>
    </source>
</evidence>
<dbReference type="PANTHER" id="PTHR43739">
    <property type="entry name" value="XYLOGLUCANASE (EUROFUNG)"/>
    <property type="match status" value="1"/>
</dbReference>
<dbReference type="Pfam" id="PF15902">
    <property type="entry name" value="Sortilin-Vps10"/>
    <property type="match status" value="1"/>
</dbReference>
<dbReference type="KEGG" id="ptan:CRYO30217_02483"/>
<name>A0A916JP99_9FLAO</name>
<dbReference type="SUPFAM" id="SSF110296">
    <property type="entry name" value="Oligoxyloglucan reducing end-specific cellobiohydrolase"/>
    <property type="match status" value="1"/>
</dbReference>
<organism evidence="5 6">
    <name type="scientific">Parvicella tangerina</name>
    <dbReference type="NCBI Taxonomy" id="2829795"/>
    <lineage>
        <taxon>Bacteria</taxon>
        <taxon>Pseudomonadati</taxon>
        <taxon>Bacteroidota</taxon>
        <taxon>Flavobacteriia</taxon>
        <taxon>Flavobacteriales</taxon>
        <taxon>Parvicellaceae</taxon>
        <taxon>Parvicella</taxon>
    </lineage>
</organism>
<keyword evidence="6" id="KW-1185">Reference proteome</keyword>
<proteinExistence type="predicted"/>
<evidence type="ECO:0008006" key="7">
    <source>
        <dbReference type="Google" id="ProtNLM"/>
    </source>
</evidence>
<dbReference type="GO" id="GO:0010411">
    <property type="term" value="P:xyloglucan metabolic process"/>
    <property type="evidence" value="ECO:0007669"/>
    <property type="project" value="TreeGrafter"/>
</dbReference>
<dbReference type="AlphaFoldDB" id="A0A916JP99"/>
<dbReference type="PANTHER" id="PTHR43739:SF5">
    <property type="entry name" value="EXO-ALPHA-SIALIDASE"/>
    <property type="match status" value="1"/>
</dbReference>
<dbReference type="Pfam" id="PF18962">
    <property type="entry name" value="Por_Secre_tail"/>
    <property type="match status" value="1"/>
</dbReference>
<gene>
    <name evidence="5" type="ORF">CRYO30217_02483</name>
</gene>
<evidence type="ECO:0000313" key="5">
    <source>
        <dbReference type="EMBL" id="CAG5084510.1"/>
    </source>
</evidence>
<dbReference type="InterPro" id="IPR031778">
    <property type="entry name" value="Sortilin_N"/>
</dbReference>
<dbReference type="InterPro" id="IPR026444">
    <property type="entry name" value="Secre_tail"/>
</dbReference>